<evidence type="ECO:0000313" key="3">
    <source>
        <dbReference type="EMBL" id="KAF4963181.1"/>
    </source>
</evidence>
<dbReference type="PANTHER" id="PTHR38791:SF1">
    <property type="entry name" value="TRANSCRIPTION FACTOR, PUTATIVE-RELATED"/>
    <property type="match status" value="1"/>
</dbReference>
<dbReference type="Proteomes" id="UP000622797">
    <property type="component" value="Unassembled WGS sequence"/>
</dbReference>
<dbReference type="OrthoDB" id="2991872at2759"/>
<comment type="caution">
    <text evidence="3">The sequence shown here is derived from an EMBL/GenBank/DDBJ whole genome shotgun (WGS) entry which is preliminary data.</text>
</comment>
<name>A0A8H4X6V8_9HYPO</name>
<reference evidence="3" key="2">
    <citation type="submission" date="2020-05" db="EMBL/GenBank/DDBJ databases">
        <authorList>
            <person name="Kim H.-S."/>
            <person name="Proctor R.H."/>
            <person name="Brown D.W."/>
        </authorList>
    </citation>
    <scope>NUCLEOTIDE SEQUENCE</scope>
    <source>
        <strain evidence="3">NRRL 20472</strain>
    </source>
</reference>
<gene>
    <name evidence="3" type="ORF">FSARC_8759</name>
</gene>
<evidence type="ECO:0000256" key="2">
    <source>
        <dbReference type="SAM" id="MobiDB-lite"/>
    </source>
</evidence>
<evidence type="ECO:0000313" key="4">
    <source>
        <dbReference type="Proteomes" id="UP000622797"/>
    </source>
</evidence>
<feature type="region of interest" description="Disordered" evidence="2">
    <location>
        <begin position="39"/>
        <end position="78"/>
    </location>
</feature>
<dbReference type="InterPro" id="IPR053175">
    <property type="entry name" value="DHMBA_Reg_Transcription_Factor"/>
</dbReference>
<accession>A0A8H4X6V8</accession>
<dbReference type="PANTHER" id="PTHR38791">
    <property type="entry name" value="ZN(II)2CYS6 TRANSCRIPTION FACTOR (EUROFUNG)-RELATED-RELATED"/>
    <property type="match status" value="1"/>
</dbReference>
<evidence type="ECO:0008006" key="5">
    <source>
        <dbReference type="Google" id="ProtNLM"/>
    </source>
</evidence>
<dbReference type="EMBL" id="JABEXW010000488">
    <property type="protein sequence ID" value="KAF4963181.1"/>
    <property type="molecule type" value="Genomic_DNA"/>
</dbReference>
<proteinExistence type="predicted"/>
<keyword evidence="1" id="KW-0539">Nucleus</keyword>
<feature type="compositionally biased region" description="Polar residues" evidence="2">
    <location>
        <begin position="323"/>
        <end position="334"/>
    </location>
</feature>
<dbReference type="AlphaFoldDB" id="A0A8H4X6V8"/>
<evidence type="ECO:0000256" key="1">
    <source>
        <dbReference type="ARBA" id="ARBA00023242"/>
    </source>
</evidence>
<keyword evidence="4" id="KW-1185">Reference proteome</keyword>
<reference evidence="3" key="1">
    <citation type="journal article" date="2020" name="BMC Genomics">
        <title>Correction to: Identification and distribution of gene clusters required for synthesis of sphingolipid metabolism inhibitors in diverse species of the filamentous fungus Fusarium.</title>
        <authorList>
            <person name="Kim H.S."/>
            <person name="Lohmar J.M."/>
            <person name="Busman M."/>
            <person name="Brown D.W."/>
            <person name="Naumann T.A."/>
            <person name="Divon H.H."/>
            <person name="Lysoe E."/>
            <person name="Uhlig S."/>
            <person name="Proctor R.H."/>
        </authorList>
    </citation>
    <scope>NUCLEOTIDE SEQUENCE</scope>
    <source>
        <strain evidence="3">NRRL 20472</strain>
    </source>
</reference>
<protein>
    <recommendedName>
        <fullName evidence="5">Zn(2)-C6 fungal-type domain-containing protein</fullName>
    </recommendedName>
</protein>
<feature type="region of interest" description="Disordered" evidence="2">
    <location>
        <begin position="315"/>
        <end position="334"/>
    </location>
</feature>
<sequence length="495" mass="55174">MGSYIYQCDHAQPGCSQCARQIIQCPGYRTAWELRFRDQTTSMAQGPRKKKNTEIAKPRSPSPQSFRDHPATLGSPQRAIDNKMVDSAVSYFMVTYLDATAYGSYLPQLYVEVILQQPPQGALFTAVRATSLAALAKRYQSQEMMMTALKEFSAALIQTNASLAKPKVATLNTTLGAVLTLSLFESIVSNGQNNIKNWIAHTLGTIALLRLRGIQQFKDILSRRMCIHAAYNIRVSCLNRAVEAPQDLLKLEAEWYQAFDFPQPVRDHYSIMDKVCSIKADFRNGATPDLIHRALITEKETESLIQAFSIPRSKVEGDARGKSSPTPATMNISGTINSDTGSPLLIMIARWLYGMSMLRLVMVEMVWDGASTTSCQSEIMQKLDSLEGNPPDTASPEDYQAHLNVYANRKIAQIAKVILAFAPRFLDANDPNPRFPRMARCMILPLAFIQSSPCCPPSIRKEALDLLKILERDIELSQAEHAARTIYVSRLAGDW</sequence>
<dbReference type="InterPro" id="IPR021858">
    <property type="entry name" value="Fun_TF"/>
</dbReference>
<organism evidence="3 4">
    <name type="scientific">Fusarium sarcochroum</name>
    <dbReference type="NCBI Taxonomy" id="1208366"/>
    <lineage>
        <taxon>Eukaryota</taxon>
        <taxon>Fungi</taxon>
        <taxon>Dikarya</taxon>
        <taxon>Ascomycota</taxon>
        <taxon>Pezizomycotina</taxon>
        <taxon>Sordariomycetes</taxon>
        <taxon>Hypocreomycetidae</taxon>
        <taxon>Hypocreales</taxon>
        <taxon>Nectriaceae</taxon>
        <taxon>Fusarium</taxon>
        <taxon>Fusarium lateritium species complex</taxon>
    </lineage>
</organism>
<dbReference type="Pfam" id="PF11951">
    <property type="entry name" value="Fungal_trans_2"/>
    <property type="match status" value="1"/>
</dbReference>